<dbReference type="InterPro" id="IPR009200">
    <property type="entry name" value="DUF1269_membrane"/>
</dbReference>
<evidence type="ECO:0000313" key="2">
    <source>
        <dbReference type="EMBL" id="BCJ37292.1"/>
    </source>
</evidence>
<dbReference type="Proteomes" id="UP000611640">
    <property type="component" value="Chromosome"/>
</dbReference>
<feature type="transmembrane region" description="Helical" evidence="1">
    <location>
        <begin position="64"/>
        <end position="86"/>
    </location>
</feature>
<name>A0A7R7DTJ1_9ACTN</name>
<organism evidence="2 3">
    <name type="scientific">Actinocatenispora thailandica</name>
    <dbReference type="NCBI Taxonomy" id="227318"/>
    <lineage>
        <taxon>Bacteria</taxon>
        <taxon>Bacillati</taxon>
        <taxon>Actinomycetota</taxon>
        <taxon>Actinomycetes</taxon>
        <taxon>Micromonosporales</taxon>
        <taxon>Micromonosporaceae</taxon>
        <taxon>Actinocatenispora</taxon>
    </lineage>
</organism>
<dbReference type="AlphaFoldDB" id="A0A7R7DTJ1"/>
<protein>
    <submittedName>
        <fullName evidence="2">Membrane protein</fullName>
    </submittedName>
</protein>
<keyword evidence="1" id="KW-0472">Membrane</keyword>
<proteinExistence type="predicted"/>
<evidence type="ECO:0000313" key="3">
    <source>
        <dbReference type="Proteomes" id="UP000611640"/>
    </source>
</evidence>
<dbReference type="Pfam" id="PF06897">
    <property type="entry name" value="DUF1269"/>
    <property type="match status" value="1"/>
</dbReference>
<accession>A0A7R7DTJ1</accession>
<keyword evidence="1" id="KW-0812">Transmembrane</keyword>
<reference evidence="2 3" key="1">
    <citation type="submission" date="2020-08" db="EMBL/GenBank/DDBJ databases">
        <title>Whole genome shotgun sequence of Actinocatenispora thailandica NBRC 105041.</title>
        <authorList>
            <person name="Komaki H."/>
            <person name="Tamura T."/>
        </authorList>
    </citation>
    <scope>NUCLEOTIDE SEQUENCE [LARGE SCALE GENOMIC DNA]</scope>
    <source>
        <strain evidence="2 3">NBRC 105041</strain>
    </source>
</reference>
<sequence length="168" mass="17527">MSDLVAIGYRDVTTAEMARQKILELQREGLISVADAVIVEAHMDGTIKLHQLRSSTGRGATGGALWGGLIGLLFFAPLFGMAVGAAGGALSGKLADTGVNDSFMRDVGSKLQPGKAALFLLVDQITEDKVVAAMAQYDFQGTLLRTSLSREAEQHLVDAAAAARAPVG</sequence>
<gene>
    <name evidence="2" type="ORF">Athai_47950</name>
</gene>
<dbReference type="EMBL" id="AP023355">
    <property type="protein sequence ID" value="BCJ37292.1"/>
    <property type="molecule type" value="Genomic_DNA"/>
</dbReference>
<dbReference type="KEGG" id="atl:Athai_47950"/>
<keyword evidence="1" id="KW-1133">Transmembrane helix</keyword>
<keyword evidence="3" id="KW-1185">Reference proteome</keyword>
<dbReference type="RefSeq" id="WP_203963526.1">
    <property type="nucleotide sequence ID" value="NZ_AP023355.1"/>
</dbReference>
<evidence type="ECO:0000256" key="1">
    <source>
        <dbReference type="SAM" id="Phobius"/>
    </source>
</evidence>